<name>A0A939FAW8_9ACTN</name>
<evidence type="ECO:0000313" key="4">
    <source>
        <dbReference type="Proteomes" id="UP000664167"/>
    </source>
</evidence>
<dbReference type="AlphaFoldDB" id="A0A939FAW8"/>
<evidence type="ECO:0000256" key="1">
    <source>
        <dbReference type="SAM" id="MobiDB-lite"/>
    </source>
</evidence>
<proteinExistence type="predicted"/>
<keyword evidence="2" id="KW-0812">Transmembrane</keyword>
<sequence length="233" mass="25079">MRRTRLRTTGYIVVGALVVAVHLGLGGAAMEASAWTGWAANIVLAAVLVKIIAFGYFAARRMRGRRAAVRHEAPHDLEKQLAVDGAGAPLGKRDGSAPHLRRAGLATHAAFAAGHLKAAAGSTQGRSRRNSGNEKPMTRSEARIPTPRGERYAKQLCSHAARMTPRAEWNPPEGVIEFPDAMGTCRLTAEPEHLLLVLEATDTANLARMQQIIGSDIERFAGREGLKAEWVPV</sequence>
<keyword evidence="2" id="KW-1133">Transmembrane helix</keyword>
<keyword evidence="4" id="KW-1185">Reference proteome</keyword>
<dbReference type="Pfam" id="PF09981">
    <property type="entry name" value="DUF2218"/>
    <property type="match status" value="1"/>
</dbReference>
<feature type="compositionally biased region" description="Basic and acidic residues" evidence="1">
    <location>
        <begin position="136"/>
        <end position="150"/>
    </location>
</feature>
<comment type="caution">
    <text evidence="3">The sequence shown here is derived from an EMBL/GenBank/DDBJ whole genome shotgun (WGS) entry which is preliminary data.</text>
</comment>
<dbReference type="EMBL" id="JAFLRJ010000311">
    <property type="protein sequence ID" value="MBO0515650.1"/>
    <property type="molecule type" value="Genomic_DNA"/>
</dbReference>
<feature type="transmembrane region" description="Helical" evidence="2">
    <location>
        <begin position="38"/>
        <end position="59"/>
    </location>
</feature>
<dbReference type="RefSeq" id="WP_206966655.1">
    <property type="nucleotide sequence ID" value="NZ_JAFLRJ010000311.1"/>
</dbReference>
<feature type="region of interest" description="Disordered" evidence="1">
    <location>
        <begin position="117"/>
        <end position="150"/>
    </location>
</feature>
<protein>
    <submittedName>
        <fullName evidence="3">DUF2218 domain-containing protein</fullName>
    </submittedName>
</protein>
<accession>A0A939FAW8</accession>
<feature type="transmembrane region" description="Helical" evidence="2">
    <location>
        <begin position="12"/>
        <end position="32"/>
    </location>
</feature>
<evidence type="ECO:0000313" key="3">
    <source>
        <dbReference type="EMBL" id="MBO0515650.1"/>
    </source>
</evidence>
<dbReference type="InterPro" id="IPR014543">
    <property type="entry name" value="UCP028291"/>
</dbReference>
<reference evidence="3" key="1">
    <citation type="submission" date="2021-03" db="EMBL/GenBank/DDBJ databases">
        <title>Streptomyces poriferae sp. nov., a novel marine sponge-derived Actinobacteria species with anti-MRSA activity.</title>
        <authorList>
            <person name="Sandoval-Powers M."/>
            <person name="Kralova S."/>
            <person name="Nguyen G.-S."/>
            <person name="Fawwal D."/>
            <person name="Degnes K."/>
            <person name="Klinkenberg G."/>
            <person name="Sletta H."/>
            <person name="Wentzel A."/>
            <person name="Liles M.R."/>
        </authorList>
    </citation>
    <scope>NUCLEOTIDE SEQUENCE</scope>
    <source>
        <strain evidence="3">DSM 41794</strain>
    </source>
</reference>
<gene>
    <name evidence="3" type="ORF">J0695_28255</name>
</gene>
<keyword evidence="2" id="KW-0472">Membrane</keyword>
<evidence type="ECO:0000256" key="2">
    <source>
        <dbReference type="SAM" id="Phobius"/>
    </source>
</evidence>
<dbReference type="Proteomes" id="UP000664167">
    <property type="component" value="Unassembled WGS sequence"/>
</dbReference>
<organism evidence="3 4">
    <name type="scientific">Streptomyces beijiangensis</name>
    <dbReference type="NCBI Taxonomy" id="163361"/>
    <lineage>
        <taxon>Bacteria</taxon>
        <taxon>Bacillati</taxon>
        <taxon>Actinomycetota</taxon>
        <taxon>Actinomycetes</taxon>
        <taxon>Kitasatosporales</taxon>
        <taxon>Streptomycetaceae</taxon>
        <taxon>Streptomyces</taxon>
    </lineage>
</organism>
<dbReference type="Gene3D" id="3.30.310.50">
    <property type="entry name" value="Alpha-D-phosphohexomutase, C-terminal domain"/>
    <property type="match status" value="1"/>
</dbReference>